<accession>X1JAP0</accession>
<comment type="caution">
    <text evidence="1">The sequence shown here is derived from an EMBL/GenBank/DDBJ whole genome shotgun (WGS) entry which is preliminary data.</text>
</comment>
<reference evidence="1" key="1">
    <citation type="journal article" date="2014" name="Front. Microbiol.">
        <title>High frequency of phylogenetically diverse reductive dehalogenase-homologous genes in deep subseafloor sedimentary metagenomes.</title>
        <authorList>
            <person name="Kawai M."/>
            <person name="Futagami T."/>
            <person name="Toyoda A."/>
            <person name="Takaki Y."/>
            <person name="Nishi S."/>
            <person name="Hori S."/>
            <person name="Arai W."/>
            <person name="Tsubouchi T."/>
            <person name="Morono Y."/>
            <person name="Uchiyama I."/>
            <person name="Ito T."/>
            <person name="Fujiyama A."/>
            <person name="Inagaki F."/>
            <person name="Takami H."/>
        </authorList>
    </citation>
    <scope>NUCLEOTIDE SEQUENCE</scope>
    <source>
        <strain evidence="1">Expedition CK06-06</strain>
    </source>
</reference>
<dbReference type="AlphaFoldDB" id="X1JAP0"/>
<sequence>KKLESPLFSEDLTGDWPWAKEKKKAKEVKTNGDNDTVVRKM</sequence>
<protein>
    <submittedName>
        <fullName evidence="1">Uncharacterized protein</fullName>
    </submittedName>
</protein>
<dbReference type="EMBL" id="BARU01028918">
    <property type="protein sequence ID" value="GAH75439.1"/>
    <property type="molecule type" value="Genomic_DNA"/>
</dbReference>
<gene>
    <name evidence="1" type="ORF">S03H2_46094</name>
</gene>
<proteinExistence type="predicted"/>
<evidence type="ECO:0000313" key="1">
    <source>
        <dbReference type="EMBL" id="GAH75439.1"/>
    </source>
</evidence>
<feature type="non-terminal residue" evidence="1">
    <location>
        <position position="1"/>
    </location>
</feature>
<organism evidence="1">
    <name type="scientific">marine sediment metagenome</name>
    <dbReference type="NCBI Taxonomy" id="412755"/>
    <lineage>
        <taxon>unclassified sequences</taxon>
        <taxon>metagenomes</taxon>
        <taxon>ecological metagenomes</taxon>
    </lineage>
</organism>
<name>X1JAP0_9ZZZZ</name>